<evidence type="ECO:0000256" key="6">
    <source>
        <dbReference type="ARBA" id="ARBA00022837"/>
    </source>
</evidence>
<feature type="domain" description="Peptidase S53" evidence="9">
    <location>
        <begin position="196"/>
        <end position="549"/>
    </location>
</feature>
<dbReference type="GO" id="GO:0046872">
    <property type="term" value="F:metal ion binding"/>
    <property type="evidence" value="ECO:0007669"/>
    <property type="project" value="UniProtKB-UniRule"/>
</dbReference>
<accession>A0A6A4HWU8</accession>
<dbReference type="SUPFAM" id="SSF52743">
    <property type="entry name" value="Subtilisin-like"/>
    <property type="match status" value="1"/>
</dbReference>
<dbReference type="GO" id="GO:0006508">
    <property type="term" value="P:proteolysis"/>
    <property type="evidence" value="ECO:0007669"/>
    <property type="project" value="UniProtKB-KW"/>
</dbReference>
<evidence type="ECO:0000259" key="9">
    <source>
        <dbReference type="PROSITE" id="PS51695"/>
    </source>
</evidence>
<name>A0A6A4HWU8_9AGAR</name>
<keyword evidence="7" id="KW-0865">Zymogen</keyword>
<keyword evidence="3 8" id="KW-0479">Metal-binding</keyword>
<dbReference type="SMART" id="SM00944">
    <property type="entry name" value="Pro-kuma_activ"/>
    <property type="match status" value="1"/>
</dbReference>
<comment type="subcellular location">
    <subcellularLocation>
        <location evidence="1">Secreted</location>
        <location evidence="1">Extracellular space</location>
    </subcellularLocation>
</comment>
<proteinExistence type="predicted"/>
<feature type="binding site" evidence="8">
    <location>
        <position position="535"/>
    </location>
    <ligand>
        <name>Ca(2+)</name>
        <dbReference type="ChEBI" id="CHEBI:29108"/>
    </ligand>
</feature>
<dbReference type="CDD" id="cd11377">
    <property type="entry name" value="Pro-peptidase_S53"/>
    <property type="match status" value="1"/>
</dbReference>
<dbReference type="PANTHER" id="PTHR14218">
    <property type="entry name" value="PROTEASE S8 TRIPEPTIDYL PEPTIDASE I CLN2"/>
    <property type="match status" value="1"/>
</dbReference>
<dbReference type="GO" id="GO:0005576">
    <property type="term" value="C:extracellular region"/>
    <property type="evidence" value="ECO:0007669"/>
    <property type="project" value="UniProtKB-SubCell"/>
</dbReference>
<evidence type="ECO:0000256" key="1">
    <source>
        <dbReference type="ARBA" id="ARBA00004239"/>
    </source>
</evidence>
<dbReference type="CDD" id="cd04056">
    <property type="entry name" value="Peptidases_S53"/>
    <property type="match status" value="1"/>
</dbReference>
<dbReference type="PROSITE" id="PS51695">
    <property type="entry name" value="SEDOLISIN"/>
    <property type="match status" value="1"/>
</dbReference>
<dbReference type="InterPro" id="IPR050819">
    <property type="entry name" value="Tripeptidyl-peptidase_I"/>
</dbReference>
<feature type="active site" description="Charge relay system" evidence="8">
    <location>
        <position position="273"/>
    </location>
</feature>
<keyword evidence="6 8" id="KW-0106">Calcium</keyword>
<comment type="cofactor">
    <cofactor evidence="8">
        <name>Ca(2+)</name>
        <dbReference type="ChEBI" id="CHEBI:29108"/>
    </cofactor>
    <text evidence="8">Binds 1 Ca(2+) ion per subunit.</text>
</comment>
<evidence type="ECO:0000313" key="10">
    <source>
        <dbReference type="EMBL" id="KAE9402686.1"/>
    </source>
</evidence>
<evidence type="ECO:0000256" key="3">
    <source>
        <dbReference type="ARBA" id="ARBA00022723"/>
    </source>
</evidence>
<feature type="active site" description="Charge relay system" evidence="8">
    <location>
        <position position="475"/>
    </location>
</feature>
<evidence type="ECO:0000256" key="2">
    <source>
        <dbReference type="ARBA" id="ARBA00022670"/>
    </source>
</evidence>
<evidence type="ECO:0000256" key="5">
    <source>
        <dbReference type="ARBA" id="ARBA00022825"/>
    </source>
</evidence>
<dbReference type="GO" id="GO:0004252">
    <property type="term" value="F:serine-type endopeptidase activity"/>
    <property type="evidence" value="ECO:0007669"/>
    <property type="project" value="UniProtKB-UniRule"/>
</dbReference>
<gene>
    <name evidence="10" type="ORF">BT96DRAFT_936949</name>
</gene>
<dbReference type="InterPro" id="IPR015366">
    <property type="entry name" value="S53_propep"/>
</dbReference>
<protein>
    <submittedName>
        <fullName evidence="10">Subtilisin-like protein</fullName>
    </submittedName>
</protein>
<evidence type="ECO:0000256" key="8">
    <source>
        <dbReference type="PROSITE-ProRule" id="PRU01032"/>
    </source>
</evidence>
<organism evidence="10 11">
    <name type="scientific">Gymnopus androsaceus JB14</name>
    <dbReference type="NCBI Taxonomy" id="1447944"/>
    <lineage>
        <taxon>Eukaryota</taxon>
        <taxon>Fungi</taxon>
        <taxon>Dikarya</taxon>
        <taxon>Basidiomycota</taxon>
        <taxon>Agaricomycotina</taxon>
        <taxon>Agaricomycetes</taxon>
        <taxon>Agaricomycetidae</taxon>
        <taxon>Agaricales</taxon>
        <taxon>Marasmiineae</taxon>
        <taxon>Omphalotaceae</taxon>
        <taxon>Gymnopus</taxon>
    </lineage>
</organism>
<dbReference type="EMBL" id="ML769432">
    <property type="protein sequence ID" value="KAE9402686.1"/>
    <property type="molecule type" value="Genomic_DNA"/>
</dbReference>
<dbReference type="Gene3D" id="3.40.50.200">
    <property type="entry name" value="Peptidase S8/S53 domain"/>
    <property type="match status" value="1"/>
</dbReference>
<dbReference type="Proteomes" id="UP000799118">
    <property type="component" value="Unassembled WGS sequence"/>
</dbReference>
<dbReference type="SUPFAM" id="SSF54897">
    <property type="entry name" value="Protease propeptides/inhibitors"/>
    <property type="match status" value="1"/>
</dbReference>
<evidence type="ECO:0000256" key="7">
    <source>
        <dbReference type="ARBA" id="ARBA00023145"/>
    </source>
</evidence>
<reference evidence="10" key="1">
    <citation type="journal article" date="2019" name="Environ. Microbiol.">
        <title>Fungal ecological strategies reflected in gene transcription - a case study of two litter decomposers.</title>
        <authorList>
            <person name="Barbi F."/>
            <person name="Kohler A."/>
            <person name="Barry K."/>
            <person name="Baskaran P."/>
            <person name="Daum C."/>
            <person name="Fauchery L."/>
            <person name="Ihrmark K."/>
            <person name="Kuo A."/>
            <person name="LaButti K."/>
            <person name="Lipzen A."/>
            <person name="Morin E."/>
            <person name="Grigoriev I.V."/>
            <person name="Henrissat B."/>
            <person name="Lindahl B."/>
            <person name="Martin F."/>
        </authorList>
    </citation>
    <scope>NUCLEOTIDE SEQUENCE</scope>
    <source>
        <strain evidence="10">JB14</strain>
    </source>
</reference>
<dbReference type="PANTHER" id="PTHR14218:SF15">
    <property type="entry name" value="TRIPEPTIDYL-PEPTIDASE 1"/>
    <property type="match status" value="1"/>
</dbReference>
<keyword evidence="4 8" id="KW-0378">Hydrolase</keyword>
<keyword evidence="5 8" id="KW-0720">Serine protease</keyword>
<feature type="binding site" evidence="8">
    <location>
        <position position="537"/>
    </location>
    <ligand>
        <name>Ca(2+)</name>
        <dbReference type="ChEBI" id="CHEBI:29108"/>
    </ligand>
</feature>
<keyword evidence="2 8" id="KW-0645">Protease</keyword>
<dbReference type="PROSITE" id="PS00138">
    <property type="entry name" value="SUBTILASE_SER"/>
    <property type="match status" value="1"/>
</dbReference>
<evidence type="ECO:0000256" key="4">
    <source>
        <dbReference type="ARBA" id="ARBA00022801"/>
    </source>
</evidence>
<evidence type="ECO:0000313" key="11">
    <source>
        <dbReference type="Proteomes" id="UP000799118"/>
    </source>
</evidence>
<dbReference type="InterPro" id="IPR030400">
    <property type="entry name" value="Sedolisin_dom"/>
</dbReference>
<dbReference type="OrthoDB" id="409122at2759"/>
<dbReference type="InterPro" id="IPR036852">
    <property type="entry name" value="Peptidase_S8/S53_dom_sf"/>
</dbReference>
<feature type="active site" description="Charge relay system" evidence="8">
    <location>
        <position position="277"/>
    </location>
</feature>
<dbReference type="InterPro" id="IPR023828">
    <property type="entry name" value="Peptidase_S8_Ser-AS"/>
</dbReference>
<dbReference type="GO" id="GO:0008240">
    <property type="term" value="F:tripeptidyl-peptidase activity"/>
    <property type="evidence" value="ECO:0007669"/>
    <property type="project" value="TreeGrafter"/>
</dbReference>
<dbReference type="AlphaFoldDB" id="A0A6A4HWU8"/>
<keyword evidence="11" id="KW-1185">Reference proteome</keyword>
<dbReference type="Pfam" id="PF09286">
    <property type="entry name" value="Pro-kuma_activ"/>
    <property type="match status" value="1"/>
</dbReference>
<feature type="binding site" evidence="8">
    <location>
        <position position="516"/>
    </location>
    <ligand>
        <name>Ca(2+)</name>
        <dbReference type="ChEBI" id="CHEBI:29108"/>
    </ligand>
</feature>
<feature type="binding site" evidence="8">
    <location>
        <position position="517"/>
    </location>
    <ligand>
        <name>Ca(2+)</name>
        <dbReference type="ChEBI" id="CHEBI:29108"/>
    </ligand>
</feature>
<sequence>MTVHERRSSVPNGYTQISAASLDSMITMRISLTMGNRTGLEDALTTASDPEHENYGQWLSREDIQYYASPTRDALHSVRKWLSSYNVEAQSSTISGDWLTMNISVGTANAMLSTTYNVYEYTATGKQLIRTLEYSIPDDLKEYIRAIHPATSFYHSPGGRIVSISGHRKGSSAKASSSSSSYAPTSTAAYSNCNDTVTPACLASLYGMPTTPVSSKTNSTIGVSAFGGQNANKDDLVSFLKLFRPDMPSDTTFATQLFDDGNNNQTLSDAGTEANLDIQYTIGLANGIPESFIDIGDDTHDGDDGGFLDIINDLLAETNPPLVFTTSYGAVGDESGLSIPLTFAMCDAFMKLTARGVTILYATGDGGVASSPGDDSCDGKAFLAAWPTCPYATLVGATQYIPEEGADLSAGGFSNYFGQPSWQQKAVATYLDAIGPDLYKGLYNRTGRGFPDVSAMGNFIQIIQSGQVTGVAGTSASSPIFAAVVALLNDELMSNGRPPLGFMNPWIYAHPEAFNDITAGNNPGCGTDGFQAIEGWDPVTGVGHQIIRR</sequence>